<dbReference type="Pfam" id="PF16208">
    <property type="entry name" value="Keratin_2_head"/>
    <property type="match status" value="1"/>
</dbReference>
<feature type="region of interest" description="Disordered" evidence="4">
    <location>
        <begin position="121"/>
        <end position="153"/>
    </location>
</feature>
<evidence type="ECO:0000259" key="5">
    <source>
        <dbReference type="Pfam" id="PF16208"/>
    </source>
</evidence>
<reference evidence="7" key="2">
    <citation type="journal article" date="2013" name="Nat. Commun.">
        <title>Genome of the Chinese tree shrew.</title>
        <authorList>
            <person name="Fan Y."/>
            <person name="Huang Z.Y."/>
            <person name="Cao C.C."/>
            <person name="Chen C.S."/>
            <person name="Chen Y.X."/>
            <person name="Fan D.D."/>
            <person name="He J."/>
            <person name="Hou H.L."/>
            <person name="Hu L."/>
            <person name="Hu X.T."/>
            <person name="Jiang X.T."/>
            <person name="Lai R."/>
            <person name="Lang Y.S."/>
            <person name="Liang B."/>
            <person name="Liao S.G."/>
            <person name="Mu D."/>
            <person name="Ma Y.Y."/>
            <person name="Niu Y.Y."/>
            <person name="Sun X.Q."/>
            <person name="Xia J.Q."/>
            <person name="Xiao J."/>
            <person name="Xiong Z.Q."/>
            <person name="Xu L."/>
            <person name="Yang L."/>
            <person name="Zhang Y."/>
            <person name="Zhao W."/>
            <person name="Zhao X.D."/>
            <person name="Zheng Y.T."/>
            <person name="Zhou J.M."/>
            <person name="Zhu Y.B."/>
            <person name="Zhang G.J."/>
            <person name="Wang J."/>
            <person name="Yao Y.G."/>
        </authorList>
    </citation>
    <scope>NUCLEOTIDE SEQUENCE [LARGE SCALE GENOMIC DNA]</scope>
</reference>
<keyword evidence="3" id="KW-0416">Keratin</keyword>
<dbReference type="STRING" id="246437.L9JP48"/>
<accession>L9JP48</accession>
<proteinExistence type="predicted"/>
<keyword evidence="7" id="KW-1185">Reference proteome</keyword>
<evidence type="ECO:0000256" key="1">
    <source>
        <dbReference type="ARBA" id="ARBA00004496"/>
    </source>
</evidence>
<dbReference type="Proteomes" id="UP000011518">
    <property type="component" value="Unassembled WGS sequence"/>
</dbReference>
<evidence type="ECO:0000256" key="4">
    <source>
        <dbReference type="SAM" id="MobiDB-lite"/>
    </source>
</evidence>
<evidence type="ECO:0000313" key="6">
    <source>
        <dbReference type="EMBL" id="ELW50942.1"/>
    </source>
</evidence>
<dbReference type="InParanoid" id="L9JP48"/>
<reference evidence="7" key="1">
    <citation type="submission" date="2012-07" db="EMBL/GenBank/DDBJ databases">
        <title>Genome of the Chinese tree shrew, a rising model animal genetically related to primates.</title>
        <authorList>
            <person name="Zhang G."/>
            <person name="Fan Y."/>
            <person name="Yao Y."/>
            <person name="Huang Z."/>
        </authorList>
    </citation>
    <scope>NUCLEOTIDE SEQUENCE [LARGE SCALE GENOMIC DNA]</scope>
</reference>
<dbReference type="EMBL" id="KB320975">
    <property type="protein sequence ID" value="ELW50942.1"/>
    <property type="molecule type" value="Genomic_DNA"/>
</dbReference>
<protein>
    <submittedName>
        <fullName evidence="6">Keratin, type II cytoskeletal 8</fullName>
    </submittedName>
</protein>
<dbReference type="GO" id="GO:0005737">
    <property type="term" value="C:cytoplasm"/>
    <property type="evidence" value="ECO:0007669"/>
    <property type="project" value="UniProtKB-SubCell"/>
</dbReference>
<sequence length="217" mass="23911">MFWNHVEASRQQERIQAGSIIAVTVNQSLLSPLKLEVDPNLQAVRNQEEIKTLDDFASFTDKLRTLEQQSEMPGTRGVSFRAEGCWGNRRGCQALTPWVNSHPSRSAGGQGPVCDVGAQACGPQPRSQSGLADGGEGLNREEKAGKTTSEYRAGTWGVRLGEESVPPFTSQRSPGRAREAFPKNLQDKLCQVTLTFGSCFLSLHKQRWLGPQRCARR</sequence>
<evidence type="ECO:0000256" key="2">
    <source>
        <dbReference type="ARBA" id="ARBA00022490"/>
    </source>
</evidence>
<dbReference type="InterPro" id="IPR032444">
    <property type="entry name" value="Keratin_2_head"/>
</dbReference>
<evidence type="ECO:0000313" key="7">
    <source>
        <dbReference type="Proteomes" id="UP000011518"/>
    </source>
</evidence>
<dbReference type="PANTHER" id="PTHR45616:SF26">
    <property type="entry name" value="KERATIN, TYPE II CYTOSKELETAL 8"/>
    <property type="match status" value="1"/>
</dbReference>
<comment type="subcellular location">
    <subcellularLocation>
        <location evidence="1">Cytoplasm</location>
    </subcellularLocation>
</comment>
<gene>
    <name evidence="6" type="ORF">TREES_T100021720</name>
</gene>
<keyword evidence="2" id="KW-0963">Cytoplasm</keyword>
<organism evidence="6 7">
    <name type="scientific">Tupaia chinensis</name>
    <name type="common">Chinese tree shrew</name>
    <name type="synonym">Tupaia belangeri chinensis</name>
    <dbReference type="NCBI Taxonomy" id="246437"/>
    <lineage>
        <taxon>Eukaryota</taxon>
        <taxon>Metazoa</taxon>
        <taxon>Chordata</taxon>
        <taxon>Craniata</taxon>
        <taxon>Vertebrata</taxon>
        <taxon>Euteleostomi</taxon>
        <taxon>Mammalia</taxon>
        <taxon>Eutheria</taxon>
        <taxon>Euarchontoglires</taxon>
        <taxon>Scandentia</taxon>
        <taxon>Tupaiidae</taxon>
        <taxon>Tupaia</taxon>
    </lineage>
</organism>
<dbReference type="GO" id="GO:0005882">
    <property type="term" value="C:intermediate filament"/>
    <property type="evidence" value="ECO:0007669"/>
    <property type="project" value="UniProtKB-KW"/>
</dbReference>
<evidence type="ECO:0000256" key="3">
    <source>
        <dbReference type="ARBA" id="ARBA00022744"/>
    </source>
</evidence>
<dbReference type="AlphaFoldDB" id="L9JP48"/>
<name>L9JP48_TUPCH</name>
<dbReference type="PANTHER" id="PTHR45616">
    <property type="entry name" value="GATA-TYPE DOMAIN-CONTAINING PROTEIN"/>
    <property type="match status" value="1"/>
</dbReference>
<feature type="domain" description="Keratin type II head" evidence="5">
    <location>
        <begin position="17"/>
        <end position="44"/>
    </location>
</feature>